<keyword evidence="2" id="KW-1185">Reference proteome</keyword>
<gene>
    <name evidence="1" type="ORF">N0F65_004301</name>
</gene>
<dbReference type="EMBL" id="DAKRPA010000011">
    <property type="protein sequence ID" value="DBA04193.1"/>
    <property type="molecule type" value="Genomic_DNA"/>
</dbReference>
<evidence type="ECO:0000313" key="1">
    <source>
        <dbReference type="EMBL" id="DBA04193.1"/>
    </source>
</evidence>
<sequence length="66" mass="7419">MSTQQQMEESDVEDVADDDQIVMSIFLDRGKLCVAIFDVTTSSLRNMHMSITDANELHDVREDGQG</sequence>
<proteinExistence type="predicted"/>
<protein>
    <submittedName>
        <fullName evidence="1">Uncharacterized protein</fullName>
    </submittedName>
</protein>
<accession>A0AAV2ZB37</accession>
<comment type="caution">
    <text evidence="1">The sequence shown here is derived from an EMBL/GenBank/DDBJ whole genome shotgun (WGS) entry which is preliminary data.</text>
</comment>
<organism evidence="1 2">
    <name type="scientific">Lagenidium giganteum</name>
    <dbReference type="NCBI Taxonomy" id="4803"/>
    <lineage>
        <taxon>Eukaryota</taxon>
        <taxon>Sar</taxon>
        <taxon>Stramenopiles</taxon>
        <taxon>Oomycota</taxon>
        <taxon>Peronosporomycetes</taxon>
        <taxon>Pythiales</taxon>
        <taxon>Pythiaceae</taxon>
    </lineage>
</organism>
<evidence type="ECO:0000313" key="2">
    <source>
        <dbReference type="Proteomes" id="UP001146120"/>
    </source>
</evidence>
<reference evidence="1" key="1">
    <citation type="submission" date="2022-11" db="EMBL/GenBank/DDBJ databases">
        <authorList>
            <person name="Morgan W.R."/>
            <person name="Tartar A."/>
        </authorList>
    </citation>
    <scope>NUCLEOTIDE SEQUENCE</scope>
    <source>
        <strain evidence="1">ARSEF 373</strain>
    </source>
</reference>
<name>A0AAV2ZB37_9STRA</name>
<dbReference type="AlphaFoldDB" id="A0AAV2ZB37"/>
<dbReference type="Proteomes" id="UP001146120">
    <property type="component" value="Unassembled WGS sequence"/>
</dbReference>
<reference evidence="1" key="2">
    <citation type="journal article" date="2023" name="Microbiol Resour">
        <title>Decontamination and Annotation of the Draft Genome Sequence of the Oomycete Lagenidium giganteum ARSEF 373.</title>
        <authorList>
            <person name="Morgan W.R."/>
            <person name="Tartar A."/>
        </authorList>
    </citation>
    <scope>NUCLEOTIDE SEQUENCE</scope>
    <source>
        <strain evidence="1">ARSEF 373</strain>
    </source>
</reference>